<dbReference type="InterPro" id="IPR006037">
    <property type="entry name" value="RCK_C"/>
</dbReference>
<evidence type="ECO:0000259" key="1">
    <source>
        <dbReference type="PROSITE" id="PS51201"/>
    </source>
</evidence>
<accession>A0A0A8WX26</accession>
<dbReference type="InterPro" id="IPR050721">
    <property type="entry name" value="Trk_Ktr_HKT_K-transport"/>
</dbReference>
<dbReference type="SUPFAM" id="SSF51735">
    <property type="entry name" value="NAD(P)-binding Rossmann-fold domains"/>
    <property type="match status" value="1"/>
</dbReference>
<dbReference type="GO" id="GO:0006813">
    <property type="term" value="P:potassium ion transport"/>
    <property type="evidence" value="ECO:0007669"/>
    <property type="project" value="InterPro"/>
</dbReference>
<protein>
    <submittedName>
        <fullName evidence="3">Trk system potassium uptake protein TrkA</fullName>
    </submittedName>
</protein>
<dbReference type="OrthoDB" id="9776294at2"/>
<dbReference type="InterPro" id="IPR003148">
    <property type="entry name" value="RCK_N"/>
</dbReference>
<evidence type="ECO:0000313" key="4">
    <source>
        <dbReference type="Proteomes" id="UP000031014"/>
    </source>
</evidence>
<dbReference type="InterPro" id="IPR036291">
    <property type="entry name" value="NAD(P)-bd_dom_sf"/>
</dbReference>
<sequence length="218" mass="24186">MKKLFAVIGLGRFGGSLVEEFHHLGFEVLAVDVNEERVNRFSELATHAVVANAINENNLKELGLKNVDIAIVSFGGNIEASILATLLLKELGVKQVWVKALSENHQKVLEKIGADRVIHPEREMAKRIAHHVTSDKIVDFIELSKNHSIAEIISTKKVTDKTLNELNVRSKYGCTIIGIQRGEEFIVSPSIEEVICPNDILIVLGHNNEIHAFEEKGV</sequence>
<dbReference type="PROSITE" id="PS51202">
    <property type="entry name" value="RCK_C"/>
    <property type="match status" value="1"/>
</dbReference>
<dbReference type="PROSITE" id="PS51201">
    <property type="entry name" value="RCK_N"/>
    <property type="match status" value="1"/>
</dbReference>
<dbReference type="Gene3D" id="3.40.50.720">
    <property type="entry name" value="NAD(P)-binding Rossmann-like Domain"/>
    <property type="match status" value="1"/>
</dbReference>
<dbReference type="Pfam" id="PF02080">
    <property type="entry name" value="TrkA_C"/>
    <property type="match status" value="1"/>
</dbReference>
<dbReference type="AlphaFoldDB" id="A0A0A8WX26"/>
<dbReference type="SUPFAM" id="SSF116726">
    <property type="entry name" value="TrkA C-terminal domain-like"/>
    <property type="match status" value="1"/>
</dbReference>
<dbReference type="Gene3D" id="3.30.70.1450">
    <property type="entry name" value="Regulator of K+ conductance, C-terminal domain"/>
    <property type="match status" value="1"/>
</dbReference>
<evidence type="ECO:0000259" key="2">
    <source>
        <dbReference type="PROSITE" id="PS51202"/>
    </source>
</evidence>
<reference evidence="3 4" key="1">
    <citation type="submission" date="2013-06" db="EMBL/GenBank/DDBJ databases">
        <title>Whole genome shotgun sequence of Bacillus selenatarsenatis SF-1.</title>
        <authorList>
            <person name="Kuroda M."/>
            <person name="Sei K."/>
            <person name="Yamashita M."/>
            <person name="Ike M."/>
        </authorList>
    </citation>
    <scope>NUCLEOTIDE SEQUENCE [LARGE SCALE GENOMIC DNA]</scope>
    <source>
        <strain evidence="3 4">SF-1</strain>
    </source>
</reference>
<dbReference type="STRING" id="1321606.SAMD00020551_0303"/>
<dbReference type="RefSeq" id="WP_041964127.1">
    <property type="nucleotide sequence ID" value="NZ_BASE01000008.1"/>
</dbReference>
<name>A0A0A8WX26_MESS1</name>
<keyword evidence="4" id="KW-1185">Reference proteome</keyword>
<dbReference type="GO" id="GO:0008324">
    <property type="term" value="F:monoatomic cation transmembrane transporter activity"/>
    <property type="evidence" value="ECO:0007669"/>
    <property type="project" value="InterPro"/>
</dbReference>
<dbReference type="EMBL" id="BASE01000008">
    <property type="protein sequence ID" value="GAM12173.1"/>
    <property type="molecule type" value="Genomic_DNA"/>
</dbReference>
<comment type="caution">
    <text evidence="3">The sequence shown here is derived from an EMBL/GenBank/DDBJ whole genome shotgun (WGS) entry which is preliminary data.</text>
</comment>
<dbReference type="PANTHER" id="PTHR43833">
    <property type="entry name" value="POTASSIUM CHANNEL PROTEIN 2-RELATED-RELATED"/>
    <property type="match status" value="1"/>
</dbReference>
<dbReference type="PANTHER" id="PTHR43833:SF7">
    <property type="entry name" value="KTR SYSTEM POTASSIUM UPTAKE PROTEIN C"/>
    <property type="match status" value="1"/>
</dbReference>
<feature type="domain" description="RCK N-terminal" evidence="1">
    <location>
        <begin position="2"/>
        <end position="118"/>
    </location>
</feature>
<gene>
    <name evidence="3" type="ORF">SAMD00020551_0303</name>
</gene>
<dbReference type="Pfam" id="PF02254">
    <property type="entry name" value="TrkA_N"/>
    <property type="match status" value="1"/>
</dbReference>
<evidence type="ECO:0000313" key="3">
    <source>
        <dbReference type="EMBL" id="GAM12173.1"/>
    </source>
</evidence>
<feature type="domain" description="RCK C-terminal" evidence="2">
    <location>
        <begin position="135"/>
        <end position="218"/>
    </location>
</feature>
<dbReference type="InterPro" id="IPR036721">
    <property type="entry name" value="RCK_C_sf"/>
</dbReference>
<proteinExistence type="predicted"/>
<dbReference type="Proteomes" id="UP000031014">
    <property type="component" value="Unassembled WGS sequence"/>
</dbReference>
<organism evidence="3 4">
    <name type="scientific">Mesobacillus selenatarsenatis (strain DSM 18680 / JCM 14380 / FERM P-15431 / SF-1)</name>
    <dbReference type="NCBI Taxonomy" id="1321606"/>
    <lineage>
        <taxon>Bacteria</taxon>
        <taxon>Bacillati</taxon>
        <taxon>Bacillota</taxon>
        <taxon>Bacilli</taxon>
        <taxon>Bacillales</taxon>
        <taxon>Bacillaceae</taxon>
        <taxon>Mesobacillus</taxon>
    </lineage>
</organism>